<dbReference type="OrthoDB" id="4316020at2"/>
<evidence type="ECO:0000259" key="4">
    <source>
        <dbReference type="Pfam" id="PF02735"/>
    </source>
</evidence>
<dbReference type="InterPro" id="IPR006164">
    <property type="entry name" value="DNA_bd_Ku70/Ku80"/>
</dbReference>
<feature type="domain" description="Ku" evidence="4">
    <location>
        <begin position="4"/>
        <end position="72"/>
    </location>
</feature>
<dbReference type="RefSeq" id="WP_119104012.1">
    <property type="nucleotide sequence ID" value="NZ_QXMJ01000177.1"/>
</dbReference>
<feature type="compositionally biased region" description="Basic and acidic residues" evidence="3">
    <location>
        <begin position="137"/>
        <end position="154"/>
    </location>
</feature>
<dbReference type="GO" id="GO:0006310">
    <property type="term" value="P:DNA recombination"/>
    <property type="evidence" value="ECO:0007669"/>
    <property type="project" value="UniProtKB-KW"/>
</dbReference>
<keyword evidence="6" id="KW-1185">Reference proteome</keyword>
<feature type="compositionally biased region" description="Basic residues" evidence="3">
    <location>
        <begin position="155"/>
        <end position="179"/>
    </location>
</feature>
<dbReference type="Pfam" id="PF02735">
    <property type="entry name" value="Ku"/>
    <property type="match status" value="1"/>
</dbReference>
<keyword evidence="2" id="KW-0233">DNA recombination</keyword>
<dbReference type="InterPro" id="IPR016194">
    <property type="entry name" value="SPOC-like_C_dom_sf"/>
</dbReference>
<reference evidence="5 6" key="1">
    <citation type="submission" date="2019-06" db="EMBL/GenBank/DDBJ databases">
        <title>Streptomyces sporangiiformans sp. nov., a novel actinomycete isolated from soil in Mount Song.</title>
        <authorList>
            <person name="Han L."/>
        </authorList>
    </citation>
    <scope>NUCLEOTIDE SEQUENCE [LARGE SCALE GENOMIC DNA]</scope>
    <source>
        <strain evidence="5 6">NEAU-SSA 1</strain>
    </source>
</reference>
<dbReference type="Proteomes" id="UP000317378">
    <property type="component" value="Unassembled WGS sequence"/>
</dbReference>
<sequence>MPSKPYVLLRKALERTSKAAIAKFAWHGRERLGLLRIREDAIVLHAMRWDDEVRDPAALAPGQVEVSEEEIQRAELLMDSMIRDDLEGDEFVDHYTDALAEVITAKREGKELPEMPETAAPAGEVVDLMAALEESVKKARVSRGEDAEVHELPKKKTAAKKASGKKPASKKKAKAAGSS</sequence>
<comment type="caution">
    <text evidence="5">The sequence shown here is derived from an EMBL/GenBank/DDBJ whole genome shotgun (WGS) entry which is preliminary data.</text>
</comment>
<evidence type="ECO:0000256" key="3">
    <source>
        <dbReference type="SAM" id="MobiDB-lite"/>
    </source>
</evidence>
<dbReference type="AlphaFoldDB" id="A0A505D707"/>
<dbReference type="EMBL" id="VCHX02000177">
    <property type="protein sequence ID" value="TPQ18370.1"/>
    <property type="molecule type" value="Genomic_DNA"/>
</dbReference>
<gene>
    <name evidence="5" type="ORF">FGD71_031865</name>
</gene>
<evidence type="ECO:0000256" key="1">
    <source>
        <dbReference type="ARBA" id="ARBA00023125"/>
    </source>
</evidence>
<dbReference type="PANTHER" id="PTHR41251:SF1">
    <property type="entry name" value="NON-HOMOLOGOUS END JOINING PROTEIN KU"/>
    <property type="match status" value="1"/>
</dbReference>
<organism evidence="5 6">
    <name type="scientific">Streptomyces sporangiiformans</name>
    <dbReference type="NCBI Taxonomy" id="2315329"/>
    <lineage>
        <taxon>Bacteria</taxon>
        <taxon>Bacillati</taxon>
        <taxon>Actinomycetota</taxon>
        <taxon>Actinomycetes</taxon>
        <taxon>Kitasatosporales</taxon>
        <taxon>Streptomycetaceae</taxon>
        <taxon>Streptomyces</taxon>
    </lineage>
</organism>
<proteinExistence type="predicted"/>
<feature type="region of interest" description="Disordered" evidence="3">
    <location>
        <begin position="137"/>
        <end position="179"/>
    </location>
</feature>
<accession>A0A505D707</accession>
<name>A0A505D707_9ACTN</name>
<dbReference type="InterPro" id="IPR009187">
    <property type="entry name" value="Prok_Ku"/>
</dbReference>
<dbReference type="GO" id="GO:0006303">
    <property type="term" value="P:double-strand break repair via nonhomologous end joining"/>
    <property type="evidence" value="ECO:0007669"/>
    <property type="project" value="InterPro"/>
</dbReference>
<evidence type="ECO:0000256" key="2">
    <source>
        <dbReference type="ARBA" id="ARBA00023172"/>
    </source>
</evidence>
<protein>
    <recommendedName>
        <fullName evidence="4">Ku domain-containing protein</fullName>
    </recommendedName>
</protein>
<evidence type="ECO:0000313" key="5">
    <source>
        <dbReference type="EMBL" id="TPQ18370.1"/>
    </source>
</evidence>
<dbReference type="SUPFAM" id="SSF100939">
    <property type="entry name" value="SPOC domain-like"/>
    <property type="match status" value="1"/>
</dbReference>
<evidence type="ECO:0000313" key="6">
    <source>
        <dbReference type="Proteomes" id="UP000317378"/>
    </source>
</evidence>
<dbReference type="PANTHER" id="PTHR41251">
    <property type="entry name" value="NON-HOMOLOGOUS END JOINING PROTEIN KU"/>
    <property type="match status" value="1"/>
</dbReference>
<keyword evidence="1" id="KW-0238">DNA-binding</keyword>
<dbReference type="GO" id="GO:0003690">
    <property type="term" value="F:double-stranded DNA binding"/>
    <property type="evidence" value="ECO:0007669"/>
    <property type="project" value="TreeGrafter"/>
</dbReference>